<comment type="subcellular location">
    <subcellularLocation>
        <location evidence="2 6">Nucleus</location>
        <location evidence="2 6">Nucleolus</location>
    </subcellularLocation>
</comment>
<evidence type="ECO:0000256" key="2">
    <source>
        <dbReference type="ARBA" id="ARBA00004604"/>
    </source>
</evidence>
<comment type="caution">
    <text evidence="9">The sequence shown here is derived from an EMBL/GenBank/DDBJ whole genome shotgun (WGS) entry which is preliminary data.</text>
</comment>
<accession>A0A9N9KS16</accession>
<keyword evidence="5 6" id="KW-0539">Nucleus</keyword>
<keyword evidence="10" id="KW-1185">Reference proteome</keyword>
<evidence type="ECO:0000256" key="6">
    <source>
        <dbReference type="PIRNR" id="PIRNR015952"/>
    </source>
</evidence>
<dbReference type="EMBL" id="CAJVRL010000049">
    <property type="protein sequence ID" value="CAG8953080.1"/>
    <property type="molecule type" value="Genomic_DNA"/>
</dbReference>
<evidence type="ECO:0000313" key="10">
    <source>
        <dbReference type="Proteomes" id="UP000696280"/>
    </source>
</evidence>
<dbReference type="GO" id="GO:0006364">
    <property type="term" value="P:rRNA processing"/>
    <property type="evidence" value="ECO:0007669"/>
    <property type="project" value="UniProtKB-UniRule"/>
</dbReference>
<dbReference type="PIRSF" id="PIRSF015952">
    <property type="entry name" value="U3snoRNP11"/>
    <property type="match status" value="1"/>
</dbReference>
<evidence type="ECO:0000256" key="5">
    <source>
        <dbReference type="ARBA" id="ARBA00023242"/>
    </source>
</evidence>
<name>A0A9N9KS16_9HELO</name>
<evidence type="ECO:0000256" key="4">
    <source>
        <dbReference type="ARBA" id="ARBA00022552"/>
    </source>
</evidence>
<feature type="region of interest" description="Disordered" evidence="8">
    <location>
        <begin position="1"/>
        <end position="27"/>
    </location>
</feature>
<evidence type="ECO:0000256" key="3">
    <source>
        <dbReference type="ARBA" id="ARBA00008105"/>
    </source>
</evidence>
<feature type="compositionally biased region" description="Basic and acidic residues" evidence="8">
    <location>
        <begin position="15"/>
        <end position="27"/>
    </location>
</feature>
<protein>
    <recommendedName>
        <fullName evidence="6">U3 small nucleolar RNA-associated protein 11</fullName>
        <shortName evidence="6">U3 snoRNA-associated protein 11</shortName>
    </recommendedName>
</protein>
<dbReference type="PANTHER" id="PTHR12838">
    <property type="entry name" value="U3 SMALL NUCLEOLAR RNA-ASSOCIATED PROTEIN 11"/>
    <property type="match status" value="1"/>
</dbReference>
<organism evidence="9 10">
    <name type="scientific">Hymenoscyphus fraxineus</name>
    <dbReference type="NCBI Taxonomy" id="746836"/>
    <lineage>
        <taxon>Eukaryota</taxon>
        <taxon>Fungi</taxon>
        <taxon>Dikarya</taxon>
        <taxon>Ascomycota</taxon>
        <taxon>Pezizomycotina</taxon>
        <taxon>Leotiomycetes</taxon>
        <taxon>Helotiales</taxon>
        <taxon>Helotiaceae</taxon>
        <taxon>Hymenoscyphus</taxon>
    </lineage>
</organism>
<gene>
    <name evidence="9" type="ORF">HYFRA_00003275</name>
</gene>
<comment type="function">
    <text evidence="1 6">Involved in nucleolar processing of pre-18S ribosomal RNA.</text>
</comment>
<comment type="subunit">
    <text evidence="6">Component of the ribosomal small subunit (SSU) processome.</text>
</comment>
<keyword evidence="7" id="KW-0175">Coiled coil</keyword>
<dbReference type="InterPro" id="IPR007144">
    <property type="entry name" value="SSU_processome_Utp11"/>
</dbReference>
<proteinExistence type="inferred from homology"/>
<keyword evidence="4 6" id="KW-0698">rRNA processing</keyword>
<evidence type="ECO:0000256" key="7">
    <source>
        <dbReference type="SAM" id="Coils"/>
    </source>
</evidence>
<feature type="coiled-coil region" evidence="7">
    <location>
        <begin position="165"/>
        <end position="231"/>
    </location>
</feature>
<dbReference type="OrthoDB" id="29058at2759"/>
<evidence type="ECO:0000256" key="8">
    <source>
        <dbReference type="SAM" id="MobiDB-lite"/>
    </source>
</evidence>
<comment type="similarity">
    <text evidence="3 6">Belongs to the UTP11 family.</text>
</comment>
<dbReference type="AlphaFoldDB" id="A0A9N9KS16"/>
<sequence length="258" mass="29862">MSSMRNAIQRRNHRERGQPEERKKLGLLEKHKDYSLRAADHNLKKRKLKALKQKVLEKNPDEFYFGMLSRKGPATMGKNRTGTVSGDRGNEAMSVETVRLLKTQDVGYVRTARNTAAKEVKAIEEKIALMDATSRDEMDMDDEEEEEEEEIFTPRGKKTVFVDGEEEMELRVQEAEMEIEAAEDRDETLSPEEKALRKLQRREREKLEHRLKVAKERLDTLTQTEQALELQRAGMAKTATIGGINKFGVKFKVKDRKR</sequence>
<feature type="region of interest" description="Disordered" evidence="8">
    <location>
        <begin position="67"/>
        <end position="91"/>
    </location>
</feature>
<dbReference type="GO" id="GO:0032040">
    <property type="term" value="C:small-subunit processome"/>
    <property type="evidence" value="ECO:0007669"/>
    <property type="project" value="UniProtKB-UniRule"/>
</dbReference>
<dbReference type="PANTHER" id="PTHR12838:SF0">
    <property type="entry name" value="U3 SMALL NUCLEOLAR RNA-ASSOCIATED PROTEIN 11-RELATED"/>
    <property type="match status" value="1"/>
</dbReference>
<evidence type="ECO:0000313" key="9">
    <source>
        <dbReference type="EMBL" id="CAG8953080.1"/>
    </source>
</evidence>
<dbReference type="Pfam" id="PF03998">
    <property type="entry name" value="Utp11"/>
    <property type="match status" value="1"/>
</dbReference>
<reference evidence="9" key="1">
    <citation type="submission" date="2021-07" db="EMBL/GenBank/DDBJ databases">
        <authorList>
            <person name="Durling M."/>
        </authorList>
    </citation>
    <scope>NUCLEOTIDE SEQUENCE</scope>
</reference>
<evidence type="ECO:0000256" key="1">
    <source>
        <dbReference type="ARBA" id="ARBA00004099"/>
    </source>
</evidence>
<dbReference type="Proteomes" id="UP000696280">
    <property type="component" value="Unassembled WGS sequence"/>
</dbReference>